<accession>A0A151U8H6</accession>
<gene>
    <name evidence="4" type="ORF">KK1_008280</name>
</gene>
<dbReference type="AlphaFoldDB" id="A0A151U8H6"/>
<evidence type="ECO:0000256" key="1">
    <source>
        <dbReference type="ARBA" id="ARBA00022723"/>
    </source>
</evidence>
<evidence type="ECO:0000313" key="5">
    <source>
        <dbReference type="Proteomes" id="UP000075243"/>
    </source>
</evidence>
<dbReference type="Gene3D" id="3.30.420.10">
    <property type="entry name" value="Ribonuclease H-like superfamily/Ribonuclease H"/>
    <property type="match status" value="1"/>
</dbReference>
<dbReference type="GO" id="GO:0003676">
    <property type="term" value="F:nucleic acid binding"/>
    <property type="evidence" value="ECO:0007669"/>
    <property type="project" value="InterPro"/>
</dbReference>
<evidence type="ECO:0000259" key="3">
    <source>
        <dbReference type="PROSITE" id="PS50994"/>
    </source>
</evidence>
<dbReference type="PANTHER" id="PTHR42648">
    <property type="entry name" value="TRANSPOSASE, PUTATIVE-RELATED"/>
    <property type="match status" value="1"/>
</dbReference>
<dbReference type="Pfam" id="PF25597">
    <property type="entry name" value="SH3_retrovirus"/>
    <property type="match status" value="1"/>
</dbReference>
<dbReference type="GO" id="GO:0015074">
    <property type="term" value="P:DNA integration"/>
    <property type="evidence" value="ECO:0007669"/>
    <property type="project" value="InterPro"/>
</dbReference>
<dbReference type="Proteomes" id="UP000075243">
    <property type="component" value="Chromosome 2"/>
</dbReference>
<keyword evidence="5" id="KW-1185">Reference proteome</keyword>
<reference evidence="4 5" key="1">
    <citation type="journal article" date="2012" name="Nat. Biotechnol.">
        <title>Draft genome sequence of pigeonpea (Cajanus cajan), an orphan legume crop of resource-poor farmers.</title>
        <authorList>
            <person name="Varshney R.K."/>
            <person name="Chen W."/>
            <person name="Li Y."/>
            <person name="Bharti A.K."/>
            <person name="Saxena R.K."/>
            <person name="Schlueter J.A."/>
            <person name="Donoghue M.T."/>
            <person name="Azam S."/>
            <person name="Fan G."/>
            <person name="Whaley A.M."/>
            <person name="Farmer A.D."/>
            <person name="Sheridan J."/>
            <person name="Iwata A."/>
            <person name="Tuteja R."/>
            <person name="Penmetsa R.V."/>
            <person name="Wu W."/>
            <person name="Upadhyaya H.D."/>
            <person name="Yang S.P."/>
            <person name="Shah T."/>
            <person name="Saxena K.B."/>
            <person name="Michael T."/>
            <person name="McCombie W.R."/>
            <person name="Yang B."/>
            <person name="Zhang G."/>
            <person name="Yang H."/>
            <person name="Wang J."/>
            <person name="Spillane C."/>
            <person name="Cook D.R."/>
            <person name="May G.D."/>
            <person name="Xu X."/>
            <person name="Jackson S.A."/>
        </authorList>
    </citation>
    <scope>NUCLEOTIDE SEQUENCE [LARGE SCALE GENOMIC DNA]</scope>
    <source>
        <strain evidence="5">cv. Asha</strain>
    </source>
</reference>
<dbReference type="PROSITE" id="PS50994">
    <property type="entry name" value="INTEGRASE"/>
    <property type="match status" value="1"/>
</dbReference>
<dbReference type="InterPro" id="IPR057670">
    <property type="entry name" value="SH3_retrovirus"/>
</dbReference>
<dbReference type="SUPFAM" id="SSF53098">
    <property type="entry name" value="Ribonuclease H-like"/>
    <property type="match status" value="1"/>
</dbReference>
<evidence type="ECO:0000256" key="2">
    <source>
        <dbReference type="ARBA" id="ARBA00022801"/>
    </source>
</evidence>
<dbReference type="EMBL" id="CM003604">
    <property type="protein sequence ID" value="KYP75541.1"/>
    <property type="molecule type" value="Genomic_DNA"/>
</dbReference>
<dbReference type="InterPro" id="IPR036397">
    <property type="entry name" value="RNaseH_sf"/>
</dbReference>
<dbReference type="InterPro" id="IPR012337">
    <property type="entry name" value="RNaseH-like_sf"/>
</dbReference>
<dbReference type="OMA" id="FTWIILM"/>
<dbReference type="InterPro" id="IPR039537">
    <property type="entry name" value="Retrotran_Ty1/copia-like"/>
</dbReference>
<proteinExistence type="predicted"/>
<keyword evidence="1" id="KW-0479">Metal-binding</keyword>
<feature type="domain" description="Integrase catalytic" evidence="3">
    <location>
        <begin position="136"/>
        <end position="232"/>
    </location>
</feature>
<dbReference type="Gramene" id="C.cajan_08037.t">
    <property type="protein sequence ID" value="C.cajan_08037.t"/>
    <property type="gene ID" value="C.cajan_08037"/>
</dbReference>
<dbReference type="GO" id="GO:0046872">
    <property type="term" value="F:metal ion binding"/>
    <property type="evidence" value="ECO:0007669"/>
    <property type="project" value="UniProtKB-KW"/>
</dbReference>
<name>A0A151U8H6_CAJCA</name>
<dbReference type="InterPro" id="IPR025724">
    <property type="entry name" value="GAG-pre-integrase_dom"/>
</dbReference>
<dbReference type="InterPro" id="IPR001584">
    <property type="entry name" value="Integrase_cat-core"/>
</dbReference>
<evidence type="ECO:0000313" key="4">
    <source>
        <dbReference type="EMBL" id="KYP75541.1"/>
    </source>
</evidence>
<keyword evidence="2" id="KW-0378">Hydrolase</keyword>
<dbReference type="Pfam" id="PF13976">
    <property type="entry name" value="gag_pre-integrs"/>
    <property type="match status" value="1"/>
</dbReference>
<dbReference type="Pfam" id="PF07727">
    <property type="entry name" value="RVT_2"/>
    <property type="match status" value="1"/>
</dbReference>
<dbReference type="InterPro" id="IPR013103">
    <property type="entry name" value="RVT_2"/>
</dbReference>
<dbReference type="GO" id="GO:0016787">
    <property type="term" value="F:hydrolase activity"/>
    <property type="evidence" value="ECO:0007669"/>
    <property type="project" value="UniProtKB-KW"/>
</dbReference>
<sequence>MGQTIGAGSESHGLYYFKPSTSTICASVESPSLIHCRLGHPSLNKLKKMVPYLSRLESLKCESCQLGKHVRTSFPNSINNRAVSPFDVIHSNVWGPSRVPSLLGHRYYVTFIDDFSRFTWIILMKNRFEFIQYFSKFLFRDQNSIWQNCFKSFMTSHGIVHQSSCPHTPQQNGVVERKHRHIVDIARTLLLNANAPQKLWGDVELIAGYLINRMPSSVLNDQVPYSLLYPLDLLYSVHSCVFGCTCFVHDLFLGRAKLSARAIKCVFLGYSHVQKGYRCYSPATHRFYTSADITFFKNAPYFIATNVSPIDLDLLSQVLPTPHFDPGVPPTPATLETPEIPPTPPRFGSPLHQFGITYERRSHIVVPALTSSPTSALPTSVDLLITLHKGSRSTCNPHPIYNFLSYHRLSPTYYAFVFVISSVTIPKTVQKALTHPGWRQAMIDETTTLDSNHTWVLVSPPPEKSVVGCRWVFNVKVVPNGQVDKLKARLVAKGYTQVYRLDYNDTFSPIAKMASVRLLLAMAAMRHWPLFQLDIKNVFLYGDLEEEIYMEQPPEFVAQGGSGLACKL</sequence>
<organism evidence="4 5">
    <name type="scientific">Cajanus cajan</name>
    <name type="common">Pigeon pea</name>
    <name type="synonym">Cajanus indicus</name>
    <dbReference type="NCBI Taxonomy" id="3821"/>
    <lineage>
        <taxon>Eukaryota</taxon>
        <taxon>Viridiplantae</taxon>
        <taxon>Streptophyta</taxon>
        <taxon>Embryophyta</taxon>
        <taxon>Tracheophyta</taxon>
        <taxon>Spermatophyta</taxon>
        <taxon>Magnoliopsida</taxon>
        <taxon>eudicotyledons</taxon>
        <taxon>Gunneridae</taxon>
        <taxon>Pentapetalae</taxon>
        <taxon>rosids</taxon>
        <taxon>fabids</taxon>
        <taxon>Fabales</taxon>
        <taxon>Fabaceae</taxon>
        <taxon>Papilionoideae</taxon>
        <taxon>50 kb inversion clade</taxon>
        <taxon>NPAAA clade</taxon>
        <taxon>indigoferoid/millettioid clade</taxon>
        <taxon>Phaseoleae</taxon>
        <taxon>Cajanus</taxon>
    </lineage>
</organism>
<dbReference type="PANTHER" id="PTHR42648:SF28">
    <property type="entry name" value="TRANSPOSON-ENCODED PROTEIN WITH RIBONUCLEASE H-LIKE AND RETROVIRUS ZINC FINGER-LIKE DOMAINS"/>
    <property type="match status" value="1"/>
</dbReference>
<protein>
    <submittedName>
        <fullName evidence="4">Retrovirus-related Pol polyprotein from transposon TNT 1-94</fullName>
    </submittedName>
</protein>